<dbReference type="GO" id="GO:0000712">
    <property type="term" value="P:resolution of meiotic recombination intermediates"/>
    <property type="evidence" value="ECO:0007669"/>
    <property type="project" value="TreeGrafter"/>
</dbReference>
<feature type="compositionally biased region" description="Polar residues" evidence="3">
    <location>
        <begin position="475"/>
        <end position="484"/>
    </location>
</feature>
<dbReference type="RefSeq" id="XP_036628720.1">
    <property type="nucleotide sequence ID" value="XM_036779331.1"/>
</dbReference>
<dbReference type="GO" id="GO:0000724">
    <property type="term" value="P:double-strand break repair via homologous recombination"/>
    <property type="evidence" value="ECO:0007669"/>
    <property type="project" value="TreeGrafter"/>
</dbReference>
<dbReference type="Pfam" id="PF08585">
    <property type="entry name" value="RMI1_N_C"/>
    <property type="match status" value="1"/>
</dbReference>
<organism evidence="6 7">
    <name type="scientific">Pleurotus ostreatus</name>
    <name type="common">Oyster mushroom</name>
    <name type="synonym">White-rot fungus</name>
    <dbReference type="NCBI Taxonomy" id="5322"/>
    <lineage>
        <taxon>Eukaryota</taxon>
        <taxon>Fungi</taxon>
        <taxon>Dikarya</taxon>
        <taxon>Basidiomycota</taxon>
        <taxon>Agaricomycotina</taxon>
        <taxon>Agaricomycetes</taxon>
        <taxon>Agaricomycetidae</taxon>
        <taxon>Agaricales</taxon>
        <taxon>Pleurotineae</taxon>
        <taxon>Pleurotaceae</taxon>
        <taxon>Pleurotus</taxon>
    </lineage>
</organism>
<protein>
    <recommendedName>
        <fullName evidence="2">RecQ-mediated genome instability protein 1</fullName>
    </recommendedName>
</protein>
<evidence type="ECO:0000256" key="2">
    <source>
        <dbReference type="ARBA" id="ARBA00018987"/>
    </source>
</evidence>
<dbReference type="PANTHER" id="PTHR14790:SF15">
    <property type="entry name" value="RECQ-MEDIATED GENOME INSTABILITY PROTEIN 1"/>
    <property type="match status" value="1"/>
</dbReference>
<evidence type="ECO:0000313" key="6">
    <source>
        <dbReference type="EMBL" id="KAF7424526.1"/>
    </source>
</evidence>
<feature type="domain" description="RMI1 N-terminal" evidence="5">
    <location>
        <begin position="11"/>
        <end position="61"/>
    </location>
</feature>
<sequence length="536" mass="58337">MPVPPAVTNWLRTTFPRPQVDPVWLEDCYEWLQSEAPQPLTTPEVINGIRNQLLFSGLSDSMVRGTGFPPDIGEMQGTRLPGRPILVEIVQIEEIGLSALSLQKTLESRLERAAAGETEEGDPLEDDGIGEVGGRIPKYKRSMLKLHLSDGHVVIPAIEYRPLPELELGVTTLGYKLQLKDALVRGGTVFLEPATVTLLGHSNAELDAMRDEILARSLRFRLGQPDPQPPAPQLDDEMARAAHPPNTRPIVPLPARASLGGAQPVPVNPRPALRDVTKDLPPAARPSTNLNNNNDDEPPHRRKLPGSRQRTSISDTSGGSIFPSARQSTQDTLAQLTQSQPADIPSKSTLAPVRSMESPYFTSASNSTAASTSDAKAIQASFHLTPTRAAATLVSDNFEGNMLGHTLWSASLRDSPRTDIAQSKDKGKARDVVHETPFVIYEDSKADMSSDFGDTLDPIYLEAFDEVDRHASHSLAPSSQPPNQSEIITIESDEEDEKENAPSAPRHVRRRMGTSPVRSQSTAVEHLGIVEISDSD</sequence>
<dbReference type="AlphaFoldDB" id="A0A8H7DSG0"/>
<dbReference type="GO" id="GO:0016604">
    <property type="term" value="C:nuclear body"/>
    <property type="evidence" value="ECO:0007669"/>
    <property type="project" value="TreeGrafter"/>
</dbReference>
<reference evidence="6" key="1">
    <citation type="submission" date="2019-07" db="EMBL/GenBank/DDBJ databases">
        <authorList>
            <person name="Palmer J.M."/>
        </authorList>
    </citation>
    <scope>NUCLEOTIDE SEQUENCE</scope>
    <source>
        <strain evidence="6">PC9</strain>
    </source>
</reference>
<comment type="similarity">
    <text evidence="1">Belongs to the RMI1 family.</text>
</comment>
<accession>A0A8H7DSG0</accession>
<comment type="caution">
    <text evidence="6">The sequence shown here is derived from an EMBL/GenBank/DDBJ whole genome shotgun (WGS) entry which is preliminary data.</text>
</comment>
<feature type="region of interest" description="Disordered" evidence="3">
    <location>
        <begin position="471"/>
        <end position="536"/>
    </location>
</feature>
<dbReference type="Proteomes" id="UP000623687">
    <property type="component" value="Unassembled WGS sequence"/>
</dbReference>
<proteinExistence type="inferred from homology"/>
<dbReference type="GO" id="GO:0031422">
    <property type="term" value="C:RecQ family helicase-topoisomerase III complex"/>
    <property type="evidence" value="ECO:0007669"/>
    <property type="project" value="TreeGrafter"/>
</dbReference>
<name>A0A8H7DSG0_PLEOS</name>
<evidence type="ECO:0000256" key="1">
    <source>
        <dbReference type="ARBA" id="ARBA00006395"/>
    </source>
</evidence>
<dbReference type="SMART" id="SM01161">
    <property type="entry name" value="DUF1767"/>
    <property type="match status" value="1"/>
</dbReference>
<feature type="domain" description="RecQ mediated genome instability protein 1 OB-fold" evidence="4">
    <location>
        <begin position="68"/>
        <end position="209"/>
    </location>
</feature>
<evidence type="ECO:0000256" key="3">
    <source>
        <dbReference type="SAM" id="MobiDB-lite"/>
    </source>
</evidence>
<feature type="region of interest" description="Disordered" evidence="3">
    <location>
        <begin position="222"/>
        <end position="349"/>
    </location>
</feature>
<gene>
    <name evidence="6" type="ORF">PC9H_009833</name>
</gene>
<dbReference type="InterPro" id="IPR049363">
    <property type="entry name" value="RMI1_N"/>
</dbReference>
<dbReference type="OrthoDB" id="341511at2759"/>
<feature type="compositionally biased region" description="Polar residues" evidence="3">
    <location>
        <begin position="308"/>
        <end position="349"/>
    </location>
</feature>
<evidence type="ECO:0000259" key="5">
    <source>
        <dbReference type="Pfam" id="PF21000"/>
    </source>
</evidence>
<keyword evidence="7" id="KW-1185">Reference proteome</keyword>
<dbReference type="VEuPathDB" id="FungiDB:PC9H_009833"/>
<dbReference type="EMBL" id="JACETU010000007">
    <property type="protein sequence ID" value="KAF7424526.1"/>
    <property type="molecule type" value="Genomic_DNA"/>
</dbReference>
<dbReference type="InterPro" id="IPR042470">
    <property type="entry name" value="RMI1_N_C_sf"/>
</dbReference>
<dbReference type="GeneID" id="59379651"/>
<dbReference type="InterPro" id="IPR013894">
    <property type="entry name" value="RMI1_OB"/>
</dbReference>
<evidence type="ECO:0000259" key="4">
    <source>
        <dbReference type="Pfam" id="PF08585"/>
    </source>
</evidence>
<evidence type="ECO:0000313" key="7">
    <source>
        <dbReference type="Proteomes" id="UP000623687"/>
    </source>
</evidence>
<dbReference type="Pfam" id="PF21000">
    <property type="entry name" value="RMI1_N_N"/>
    <property type="match status" value="1"/>
</dbReference>
<dbReference type="PANTHER" id="PTHR14790">
    <property type="entry name" value="RECQ-MEDIATED GENOME INSTABILITY PROTEIN 1 RMI1"/>
    <property type="match status" value="1"/>
</dbReference>
<dbReference type="Gene3D" id="2.40.50.770">
    <property type="entry name" value="RecQ-mediated genome instability protein Rmi1, C-terminal domain"/>
    <property type="match status" value="1"/>
</dbReference>